<dbReference type="Proteomes" id="UP000515811">
    <property type="component" value="Chromosome"/>
</dbReference>
<dbReference type="PANTHER" id="PTHR30093:SF34">
    <property type="entry name" value="PREPILIN PEPTIDASE-DEPENDENT PROTEIN D"/>
    <property type="match status" value="1"/>
</dbReference>
<organism evidence="5 6">
    <name type="scientific">Diaphorobacter ruginosibacter</name>
    <dbReference type="NCBI Taxonomy" id="1715720"/>
    <lineage>
        <taxon>Bacteria</taxon>
        <taxon>Pseudomonadati</taxon>
        <taxon>Pseudomonadota</taxon>
        <taxon>Betaproteobacteria</taxon>
        <taxon>Burkholderiales</taxon>
        <taxon>Comamonadaceae</taxon>
        <taxon>Diaphorobacter</taxon>
    </lineage>
</organism>
<keyword evidence="6" id="KW-1185">Reference proteome</keyword>
<evidence type="ECO:0000256" key="2">
    <source>
        <dbReference type="ARBA" id="ARBA00022481"/>
    </source>
</evidence>
<dbReference type="AlphaFoldDB" id="A0A7G9RN53"/>
<dbReference type="RefSeq" id="WP_187597293.1">
    <property type="nucleotide sequence ID" value="NZ_CP060714.1"/>
</dbReference>
<dbReference type="PANTHER" id="PTHR30093">
    <property type="entry name" value="GENERAL SECRETION PATHWAY PROTEIN G"/>
    <property type="match status" value="1"/>
</dbReference>
<dbReference type="Pfam" id="PF00114">
    <property type="entry name" value="Pilin"/>
    <property type="match status" value="1"/>
</dbReference>
<dbReference type="NCBIfam" id="TIGR02532">
    <property type="entry name" value="IV_pilin_GFxxxE"/>
    <property type="match status" value="1"/>
</dbReference>
<dbReference type="PROSITE" id="PS00409">
    <property type="entry name" value="PROKAR_NTER_METHYL"/>
    <property type="match status" value="1"/>
</dbReference>
<dbReference type="KEGG" id="drg:H9K76_21515"/>
<proteinExistence type="inferred from homology"/>
<dbReference type="InterPro" id="IPR012902">
    <property type="entry name" value="N_methyl_site"/>
</dbReference>
<dbReference type="GO" id="GO:0009289">
    <property type="term" value="C:pilus"/>
    <property type="evidence" value="ECO:0007669"/>
    <property type="project" value="InterPro"/>
</dbReference>
<evidence type="ECO:0000256" key="4">
    <source>
        <dbReference type="SAM" id="Phobius"/>
    </source>
</evidence>
<dbReference type="Gene3D" id="3.30.700.10">
    <property type="entry name" value="Glycoprotein, Type 4 Pilin"/>
    <property type="match status" value="1"/>
</dbReference>
<protein>
    <submittedName>
        <fullName evidence="5">Pilin</fullName>
    </submittedName>
</protein>
<keyword evidence="4" id="KW-0472">Membrane</keyword>
<feature type="transmembrane region" description="Helical" evidence="4">
    <location>
        <begin position="12"/>
        <end position="32"/>
    </location>
</feature>
<evidence type="ECO:0000256" key="1">
    <source>
        <dbReference type="ARBA" id="ARBA00005233"/>
    </source>
</evidence>
<comment type="similarity">
    <text evidence="1 3">Belongs to the N-Me-Phe pilin family.</text>
</comment>
<dbReference type="InterPro" id="IPR045584">
    <property type="entry name" value="Pilin-like"/>
</dbReference>
<dbReference type="InterPro" id="IPR001082">
    <property type="entry name" value="Pilin"/>
</dbReference>
<dbReference type="SUPFAM" id="SSF54523">
    <property type="entry name" value="Pili subunits"/>
    <property type="match status" value="1"/>
</dbReference>
<dbReference type="Pfam" id="PF07963">
    <property type="entry name" value="N_methyl"/>
    <property type="match status" value="1"/>
</dbReference>
<dbReference type="EMBL" id="CP060714">
    <property type="protein sequence ID" value="QNN57028.1"/>
    <property type="molecule type" value="Genomic_DNA"/>
</dbReference>
<accession>A0A7G9RN53</accession>
<keyword evidence="4" id="KW-0812">Transmembrane</keyword>
<gene>
    <name evidence="5" type="ORF">H9K76_21515</name>
</gene>
<reference evidence="5 6" key="1">
    <citation type="submission" date="2020-08" db="EMBL/GenBank/DDBJ databases">
        <title>Genome sequence of Diaphorobacter ruginosibacter DSM 27467T.</title>
        <authorList>
            <person name="Hyun D.-W."/>
            <person name="Bae J.-W."/>
        </authorList>
    </citation>
    <scope>NUCLEOTIDE SEQUENCE [LARGE SCALE GENOMIC DNA]</scope>
    <source>
        <strain evidence="5 6">DSM 27467</strain>
    </source>
</reference>
<keyword evidence="3" id="KW-0281">Fimbrium</keyword>
<name>A0A7G9RN53_9BURK</name>
<evidence type="ECO:0000256" key="3">
    <source>
        <dbReference type="RuleBase" id="RU000389"/>
    </source>
</evidence>
<keyword evidence="2" id="KW-0488">Methylation</keyword>
<sequence>MKRTIQKGFTLIELMIVVAIIGILAAVALPAYQDYTVRSRVTEGLNLAQPARAMIVSDVSSPADLTRTKDTWNAQSSSTGAASKFVNTVLMADVAGDQVTAGEITITYNAGVVGVGNAANTLVLTPWINNGTSTRIRLGTALAAGTSGTVDWSCQSSTNAAATAQIGQAGTAGSLLAKYAPAQCR</sequence>
<dbReference type="GO" id="GO:0007155">
    <property type="term" value="P:cell adhesion"/>
    <property type="evidence" value="ECO:0007669"/>
    <property type="project" value="InterPro"/>
</dbReference>
<evidence type="ECO:0000313" key="5">
    <source>
        <dbReference type="EMBL" id="QNN57028.1"/>
    </source>
</evidence>
<evidence type="ECO:0000313" key="6">
    <source>
        <dbReference type="Proteomes" id="UP000515811"/>
    </source>
</evidence>
<keyword evidence="4" id="KW-1133">Transmembrane helix</keyword>